<evidence type="ECO:0000256" key="3">
    <source>
        <dbReference type="ARBA" id="ARBA00008343"/>
    </source>
</evidence>
<dbReference type="Gene3D" id="3.90.79.10">
    <property type="entry name" value="Nucleoside Triphosphate Pyrophosphohydrolase"/>
    <property type="match status" value="1"/>
</dbReference>
<dbReference type="Pfam" id="PF00730">
    <property type="entry name" value="HhH-GPD"/>
    <property type="match status" value="1"/>
</dbReference>
<keyword evidence="11" id="KW-0411">Iron-sulfur</keyword>
<dbReference type="SMART" id="SM00525">
    <property type="entry name" value="FES"/>
    <property type="match status" value="1"/>
</dbReference>
<dbReference type="InterPro" id="IPR003651">
    <property type="entry name" value="Endonuclease3_FeS-loop_motif"/>
</dbReference>
<keyword evidence="12" id="KW-0234">DNA repair</keyword>
<comment type="function">
    <text evidence="2">Adenine glycosylase active on G-A mispairs. MutY also corrects error-prone DNA synthesis past GO lesions which are due to the oxidatively damaged form of guanine: 7,8-dihydro-8-oxoguanine (8-oxo-dGTP).</text>
</comment>
<dbReference type="CDD" id="cd03431">
    <property type="entry name" value="NUDIX_DNA_Glycosylase_C-MutY"/>
    <property type="match status" value="1"/>
</dbReference>
<dbReference type="GO" id="GO:0000701">
    <property type="term" value="F:purine-specific mismatch base pair DNA N-glycosylase activity"/>
    <property type="evidence" value="ECO:0007669"/>
    <property type="project" value="UniProtKB-EC"/>
</dbReference>
<dbReference type="Gene3D" id="1.10.340.30">
    <property type="entry name" value="Hypothetical protein, domain 2"/>
    <property type="match status" value="1"/>
</dbReference>
<keyword evidence="6" id="KW-0004">4Fe-4S</keyword>
<dbReference type="PANTHER" id="PTHR42944">
    <property type="entry name" value="ADENINE DNA GLYCOSYLASE"/>
    <property type="match status" value="1"/>
</dbReference>
<dbReference type="FunFam" id="1.10.340.30:FF:000002">
    <property type="entry name" value="Adenine DNA glycosylase"/>
    <property type="match status" value="1"/>
</dbReference>
<proteinExistence type="inferred from homology"/>
<keyword evidence="10 14" id="KW-0408">Iron</keyword>
<dbReference type="SMART" id="SM00478">
    <property type="entry name" value="ENDO3c"/>
    <property type="match status" value="1"/>
</dbReference>
<evidence type="ECO:0000256" key="13">
    <source>
        <dbReference type="ARBA" id="ARBA00023295"/>
    </source>
</evidence>
<dbReference type="Pfam" id="PF10576">
    <property type="entry name" value="EndIII_4Fe-2S"/>
    <property type="match status" value="1"/>
</dbReference>
<dbReference type="InterPro" id="IPR015797">
    <property type="entry name" value="NUDIX_hydrolase-like_dom_sf"/>
</dbReference>
<dbReference type="InterPro" id="IPR000445">
    <property type="entry name" value="HhH_motif"/>
</dbReference>
<dbReference type="InterPro" id="IPR044298">
    <property type="entry name" value="MIG/MutY"/>
</dbReference>
<evidence type="ECO:0000259" key="15">
    <source>
        <dbReference type="SMART" id="SM00478"/>
    </source>
</evidence>
<keyword evidence="7" id="KW-0479">Metal-binding</keyword>
<dbReference type="OrthoDB" id="9802365at2"/>
<dbReference type="PROSITE" id="PS00764">
    <property type="entry name" value="ENDONUCLEASE_III_1"/>
    <property type="match status" value="1"/>
</dbReference>
<comment type="cofactor">
    <cofactor evidence="14">
        <name>[4Fe-4S] cluster</name>
        <dbReference type="ChEBI" id="CHEBI:49883"/>
    </cofactor>
    <text evidence="14">Binds 1 [4Fe-4S] cluster.</text>
</comment>
<evidence type="ECO:0000256" key="14">
    <source>
        <dbReference type="RuleBase" id="RU365096"/>
    </source>
</evidence>
<dbReference type="GO" id="GO:0006284">
    <property type="term" value="P:base-excision repair"/>
    <property type="evidence" value="ECO:0007669"/>
    <property type="project" value="UniProtKB-UniRule"/>
</dbReference>
<comment type="similarity">
    <text evidence="3 14">Belongs to the Nth/MutY family.</text>
</comment>
<keyword evidence="9" id="KW-0378">Hydrolase</keyword>
<dbReference type="InterPro" id="IPR003265">
    <property type="entry name" value="HhH-GPD_domain"/>
</dbReference>
<dbReference type="Gene3D" id="1.10.1670.10">
    <property type="entry name" value="Helix-hairpin-Helix base-excision DNA repair enzymes (C-terminal)"/>
    <property type="match status" value="1"/>
</dbReference>
<dbReference type="FunFam" id="1.10.1670.10:FF:000002">
    <property type="entry name" value="Adenine DNA glycosylase"/>
    <property type="match status" value="1"/>
</dbReference>
<evidence type="ECO:0000313" key="16">
    <source>
        <dbReference type="EMBL" id="TKC98393.1"/>
    </source>
</evidence>
<keyword evidence="17" id="KW-1185">Reference proteome</keyword>
<dbReference type="CDD" id="cd00056">
    <property type="entry name" value="ENDO3c"/>
    <property type="match status" value="1"/>
</dbReference>
<accession>A0A4V5PL93</accession>
<keyword evidence="8 14" id="KW-0227">DNA damage</keyword>
<dbReference type="InterPro" id="IPR023170">
    <property type="entry name" value="HhH_base_excis_C"/>
</dbReference>
<dbReference type="GO" id="GO:0034039">
    <property type="term" value="F:8-oxo-7,8-dihydroguanine DNA N-glycosylase activity"/>
    <property type="evidence" value="ECO:0007669"/>
    <property type="project" value="TreeGrafter"/>
</dbReference>
<evidence type="ECO:0000256" key="6">
    <source>
        <dbReference type="ARBA" id="ARBA00022485"/>
    </source>
</evidence>
<evidence type="ECO:0000256" key="12">
    <source>
        <dbReference type="ARBA" id="ARBA00023204"/>
    </source>
</evidence>
<dbReference type="InterPro" id="IPR004035">
    <property type="entry name" value="Endouclease-III_FeS-bd_BS"/>
</dbReference>
<dbReference type="Proteomes" id="UP000309215">
    <property type="component" value="Unassembled WGS sequence"/>
</dbReference>
<dbReference type="SUPFAM" id="SSF48150">
    <property type="entry name" value="DNA-glycosylase"/>
    <property type="match status" value="1"/>
</dbReference>
<dbReference type="GO" id="GO:0006298">
    <property type="term" value="P:mismatch repair"/>
    <property type="evidence" value="ECO:0007669"/>
    <property type="project" value="TreeGrafter"/>
</dbReference>
<dbReference type="PANTHER" id="PTHR42944:SF1">
    <property type="entry name" value="ADENINE DNA GLYCOSYLASE"/>
    <property type="match status" value="1"/>
</dbReference>
<dbReference type="Pfam" id="PF14815">
    <property type="entry name" value="NUDIX_4"/>
    <property type="match status" value="1"/>
</dbReference>
<evidence type="ECO:0000313" key="17">
    <source>
        <dbReference type="Proteomes" id="UP000309215"/>
    </source>
</evidence>
<gene>
    <name evidence="16" type="primary">mutY</name>
    <name evidence="16" type="ORF">E8A74_41505</name>
</gene>
<sequence>MSKRLKQTTKGRAADVAAREATLAVELKGWFRKSARDLPWRRTRDPYAIWLSEVMLQQTRVETVIPYYERFLQRFPDVRALASAEIDEVLSLWSGLGYYRRARELHRCAQEVASMHGGVFPAEAAELRKLRGIGPYTAGAVSSIAFDRPAALVDGNVARVLARLEAIEDDVKSTAGLKRIWSVAERLVPREEPGAWNQALMELGATICTPQNPACLICPVRDACAARAQGRERELPIVGEKRASPRVAMVAAVVEHEGRFLFARRKEGGLFGGLWEPPMVEAQTAEDAKPSLRGAGVAVEAKLTEVGRVEHVLTHRELDVLVLRARADRLWPLEAPTTAPYERLAWMERGAEGVGVSTLARKILAAAKPEKKGATRKKKARA</sequence>
<dbReference type="InterPro" id="IPR005760">
    <property type="entry name" value="A/G_AdeGlyc_MutY"/>
</dbReference>
<reference evidence="16 17" key="1">
    <citation type="submission" date="2019-04" db="EMBL/GenBank/DDBJ databases">
        <authorList>
            <person name="Li Y."/>
            <person name="Wang J."/>
        </authorList>
    </citation>
    <scope>NUCLEOTIDE SEQUENCE [LARGE SCALE GENOMIC DNA]</scope>
    <source>
        <strain evidence="16 17">DSM 14668</strain>
    </source>
</reference>
<dbReference type="EMBL" id="SSMQ01000069">
    <property type="protein sequence ID" value="TKC98393.1"/>
    <property type="molecule type" value="Genomic_DNA"/>
</dbReference>
<dbReference type="EC" id="3.2.2.31" evidence="4 14"/>
<evidence type="ECO:0000256" key="11">
    <source>
        <dbReference type="ARBA" id="ARBA00023014"/>
    </source>
</evidence>
<evidence type="ECO:0000256" key="4">
    <source>
        <dbReference type="ARBA" id="ARBA00012045"/>
    </source>
</evidence>
<comment type="caution">
    <text evidence="16">The sequence shown here is derived from an EMBL/GenBank/DDBJ whole genome shotgun (WGS) entry which is preliminary data.</text>
</comment>
<dbReference type="GO" id="GO:0035485">
    <property type="term" value="F:adenine/guanine mispair binding"/>
    <property type="evidence" value="ECO:0007669"/>
    <property type="project" value="TreeGrafter"/>
</dbReference>
<comment type="catalytic activity">
    <reaction evidence="1 14">
        <text>Hydrolyzes free adenine bases from 7,8-dihydro-8-oxoguanine:adenine mismatched double-stranded DNA, leaving an apurinic site.</text>
        <dbReference type="EC" id="3.2.2.31"/>
    </reaction>
</comment>
<evidence type="ECO:0000256" key="10">
    <source>
        <dbReference type="ARBA" id="ARBA00023004"/>
    </source>
</evidence>
<evidence type="ECO:0000256" key="8">
    <source>
        <dbReference type="ARBA" id="ARBA00022763"/>
    </source>
</evidence>
<dbReference type="AlphaFoldDB" id="A0A4V5PL93"/>
<dbReference type="GO" id="GO:0051539">
    <property type="term" value="F:4 iron, 4 sulfur cluster binding"/>
    <property type="evidence" value="ECO:0007669"/>
    <property type="project" value="UniProtKB-UniRule"/>
</dbReference>
<evidence type="ECO:0000256" key="7">
    <source>
        <dbReference type="ARBA" id="ARBA00022723"/>
    </source>
</evidence>
<dbReference type="SUPFAM" id="SSF55811">
    <property type="entry name" value="Nudix"/>
    <property type="match status" value="1"/>
</dbReference>
<evidence type="ECO:0000256" key="2">
    <source>
        <dbReference type="ARBA" id="ARBA00002933"/>
    </source>
</evidence>
<dbReference type="GO" id="GO:0032357">
    <property type="term" value="F:oxidized purine DNA binding"/>
    <property type="evidence" value="ECO:0007669"/>
    <property type="project" value="TreeGrafter"/>
</dbReference>
<evidence type="ECO:0000256" key="5">
    <source>
        <dbReference type="ARBA" id="ARBA00022023"/>
    </source>
</evidence>
<keyword evidence="13 14" id="KW-0326">Glycosidase</keyword>
<name>A0A4V5PL93_9BACT</name>
<dbReference type="InterPro" id="IPR011257">
    <property type="entry name" value="DNA_glycosylase"/>
</dbReference>
<dbReference type="InterPro" id="IPR029119">
    <property type="entry name" value="MutY_C"/>
</dbReference>
<feature type="domain" description="HhH-GPD" evidence="15">
    <location>
        <begin position="55"/>
        <end position="206"/>
    </location>
</feature>
<dbReference type="NCBIfam" id="TIGR01084">
    <property type="entry name" value="mutY"/>
    <property type="match status" value="1"/>
</dbReference>
<evidence type="ECO:0000256" key="1">
    <source>
        <dbReference type="ARBA" id="ARBA00000843"/>
    </source>
</evidence>
<protein>
    <recommendedName>
        <fullName evidence="5 14">Adenine DNA glycosylase</fullName>
        <ecNumber evidence="4 14">3.2.2.31</ecNumber>
    </recommendedName>
</protein>
<dbReference type="Pfam" id="PF00633">
    <property type="entry name" value="HHH"/>
    <property type="match status" value="1"/>
</dbReference>
<evidence type="ECO:0000256" key="9">
    <source>
        <dbReference type="ARBA" id="ARBA00022801"/>
    </source>
</evidence>
<organism evidence="16 17">
    <name type="scientific">Polyangium fumosum</name>
    <dbReference type="NCBI Taxonomy" id="889272"/>
    <lineage>
        <taxon>Bacteria</taxon>
        <taxon>Pseudomonadati</taxon>
        <taxon>Myxococcota</taxon>
        <taxon>Polyangia</taxon>
        <taxon>Polyangiales</taxon>
        <taxon>Polyangiaceae</taxon>
        <taxon>Polyangium</taxon>
    </lineage>
</organism>
<dbReference type="GO" id="GO:0046872">
    <property type="term" value="F:metal ion binding"/>
    <property type="evidence" value="ECO:0007669"/>
    <property type="project" value="UniProtKB-UniRule"/>
</dbReference>